<evidence type="ECO:0000256" key="2">
    <source>
        <dbReference type="ARBA" id="ARBA00022729"/>
    </source>
</evidence>
<keyword evidence="6" id="KW-1185">Reference proteome</keyword>
<dbReference type="GO" id="GO:0005886">
    <property type="term" value="C:plasma membrane"/>
    <property type="evidence" value="ECO:0007669"/>
    <property type="project" value="TreeGrafter"/>
</dbReference>
<evidence type="ECO:0000313" key="6">
    <source>
        <dbReference type="Proteomes" id="UP001168821"/>
    </source>
</evidence>
<dbReference type="Gene3D" id="3.80.10.10">
    <property type="entry name" value="Ribonuclease Inhibitor"/>
    <property type="match status" value="1"/>
</dbReference>
<dbReference type="InterPro" id="IPR032675">
    <property type="entry name" value="LRR_dom_sf"/>
</dbReference>
<dbReference type="PANTHER" id="PTHR24369:SF210">
    <property type="entry name" value="CHAOPTIN-RELATED"/>
    <property type="match status" value="1"/>
</dbReference>
<accession>A0AA38I236</accession>
<keyword evidence="1" id="KW-0433">Leucine-rich repeat</keyword>
<gene>
    <name evidence="5" type="ORF">Zmor_022980</name>
</gene>
<dbReference type="Pfam" id="PF13855">
    <property type="entry name" value="LRR_8"/>
    <property type="match status" value="1"/>
</dbReference>
<protein>
    <recommendedName>
        <fullName evidence="7">Leucine-rich repeat domain-containing protein</fullName>
    </recommendedName>
</protein>
<evidence type="ECO:0000256" key="3">
    <source>
        <dbReference type="ARBA" id="ARBA00022737"/>
    </source>
</evidence>
<dbReference type="AlphaFoldDB" id="A0AA38I236"/>
<dbReference type="SUPFAM" id="SSF52058">
    <property type="entry name" value="L domain-like"/>
    <property type="match status" value="1"/>
</dbReference>
<reference evidence="5" key="1">
    <citation type="journal article" date="2023" name="G3 (Bethesda)">
        <title>Whole genome assemblies of Zophobas morio and Tenebrio molitor.</title>
        <authorList>
            <person name="Kaur S."/>
            <person name="Stinson S.A."/>
            <person name="diCenzo G.C."/>
        </authorList>
    </citation>
    <scope>NUCLEOTIDE SEQUENCE</scope>
    <source>
        <strain evidence="5">QUZm001</strain>
    </source>
</reference>
<evidence type="ECO:0000256" key="4">
    <source>
        <dbReference type="SAM" id="SignalP"/>
    </source>
</evidence>
<name>A0AA38I236_9CUCU</name>
<organism evidence="5 6">
    <name type="scientific">Zophobas morio</name>
    <dbReference type="NCBI Taxonomy" id="2755281"/>
    <lineage>
        <taxon>Eukaryota</taxon>
        <taxon>Metazoa</taxon>
        <taxon>Ecdysozoa</taxon>
        <taxon>Arthropoda</taxon>
        <taxon>Hexapoda</taxon>
        <taxon>Insecta</taxon>
        <taxon>Pterygota</taxon>
        <taxon>Neoptera</taxon>
        <taxon>Endopterygota</taxon>
        <taxon>Coleoptera</taxon>
        <taxon>Polyphaga</taxon>
        <taxon>Cucujiformia</taxon>
        <taxon>Tenebrionidae</taxon>
        <taxon>Zophobas</taxon>
    </lineage>
</organism>
<evidence type="ECO:0008006" key="7">
    <source>
        <dbReference type="Google" id="ProtNLM"/>
    </source>
</evidence>
<dbReference type="Proteomes" id="UP001168821">
    <property type="component" value="Unassembled WGS sequence"/>
</dbReference>
<keyword evidence="2 4" id="KW-0732">Signal</keyword>
<dbReference type="EMBL" id="JALNTZ010000007">
    <property type="protein sequence ID" value="KAJ3645314.1"/>
    <property type="molecule type" value="Genomic_DNA"/>
</dbReference>
<dbReference type="PANTHER" id="PTHR24369">
    <property type="entry name" value="ANTIGEN BSP, PUTATIVE-RELATED"/>
    <property type="match status" value="1"/>
</dbReference>
<keyword evidence="3" id="KW-0677">Repeat</keyword>
<dbReference type="InterPro" id="IPR050541">
    <property type="entry name" value="LRR_TM_domain-containing"/>
</dbReference>
<evidence type="ECO:0000256" key="1">
    <source>
        <dbReference type="ARBA" id="ARBA00022614"/>
    </source>
</evidence>
<feature type="chain" id="PRO_5041330198" description="Leucine-rich repeat domain-containing protein" evidence="4">
    <location>
        <begin position="27"/>
        <end position="275"/>
    </location>
</feature>
<evidence type="ECO:0000313" key="5">
    <source>
        <dbReference type="EMBL" id="KAJ3645314.1"/>
    </source>
</evidence>
<proteinExistence type="predicted"/>
<comment type="caution">
    <text evidence="5">The sequence shown here is derived from an EMBL/GenBank/DDBJ whole genome shotgun (WGS) entry which is preliminary data.</text>
</comment>
<sequence>MATLKSLSSKHILFSTLLVCFQIIEANSQIKYQLELATSGYVYEANILNKEVITSVEKAFTVRVLSDVPVLLKGMLEITPETYYFCLQRHNLEKIEVGAFDNQNITRQILLDGNKLTVVASGTFKNLKIKKLNLADNQITHVEENAITNLPNLVEVHLSQNKIVKFHDNSFVKTPNMAVLNMFQNELGELGERWFSFMTKEKPVTRRFGDNNIGKIHPKAFDGISVSYMELSGNKLSQVPGEIFTKCVLFDAEQQHIRRSTGFFFPAEKFEKPGY</sequence>
<feature type="signal peptide" evidence="4">
    <location>
        <begin position="1"/>
        <end position="26"/>
    </location>
</feature>
<dbReference type="InterPro" id="IPR001611">
    <property type="entry name" value="Leu-rich_rpt"/>
</dbReference>